<dbReference type="RefSeq" id="WP_184135623.1">
    <property type="nucleotide sequence ID" value="NZ_JACHKT010000025.1"/>
</dbReference>
<feature type="transmembrane region" description="Helical" evidence="1">
    <location>
        <begin position="303"/>
        <end position="326"/>
    </location>
</feature>
<keyword evidence="3" id="KW-1185">Reference proteome</keyword>
<feature type="transmembrane region" description="Helical" evidence="1">
    <location>
        <begin position="168"/>
        <end position="199"/>
    </location>
</feature>
<dbReference type="AlphaFoldDB" id="A0A841EQJ8"/>
<evidence type="ECO:0000313" key="2">
    <source>
        <dbReference type="EMBL" id="MBB6004554.1"/>
    </source>
</evidence>
<protein>
    <submittedName>
        <fullName evidence="2">Uncharacterized protein</fullName>
    </submittedName>
</protein>
<organism evidence="2 3">
    <name type="scientific">Arcicella rosea</name>
    <dbReference type="NCBI Taxonomy" id="502909"/>
    <lineage>
        <taxon>Bacteria</taxon>
        <taxon>Pseudomonadati</taxon>
        <taxon>Bacteroidota</taxon>
        <taxon>Cytophagia</taxon>
        <taxon>Cytophagales</taxon>
        <taxon>Flectobacillaceae</taxon>
        <taxon>Arcicella</taxon>
    </lineage>
</organism>
<feature type="transmembrane region" description="Helical" evidence="1">
    <location>
        <begin position="206"/>
        <end position="225"/>
    </location>
</feature>
<name>A0A841EQJ8_9BACT</name>
<gene>
    <name evidence="2" type="ORF">HNP25_003220</name>
</gene>
<dbReference type="Proteomes" id="UP000524404">
    <property type="component" value="Unassembled WGS sequence"/>
</dbReference>
<feature type="transmembrane region" description="Helical" evidence="1">
    <location>
        <begin position="93"/>
        <end position="118"/>
    </location>
</feature>
<evidence type="ECO:0000256" key="1">
    <source>
        <dbReference type="SAM" id="Phobius"/>
    </source>
</evidence>
<dbReference type="EMBL" id="JACHKT010000025">
    <property type="protein sequence ID" value="MBB6004554.1"/>
    <property type="molecule type" value="Genomic_DNA"/>
</dbReference>
<comment type="caution">
    <text evidence="2">The sequence shown here is derived from an EMBL/GenBank/DDBJ whole genome shotgun (WGS) entry which is preliminary data.</text>
</comment>
<feature type="transmembrane region" description="Helical" evidence="1">
    <location>
        <begin position="338"/>
        <end position="357"/>
    </location>
</feature>
<sequence>MIFKYIRNSNIFWVLSAFTPVIFFFSIFNEYAINIPFLDDFTFYSTISTFYGKSDFWTKIALFFAQHNEHRILLDRIVAIIIYFFEGHLDYRLMMLIGNLLLVGIVVVYFVIFFTLKLKFKYFVPIPFLVFHTQLFENSFWGMAAIQNYGVILLAYILFYLISTNKRLHFYLSFLVAFLAIYSSGNGVLCLIVTLILLLLQNRIKYFILFSIYTLILIGGYFYEYNSPSTKDYLDGIVVKDIIFGHFVFIGSIADIYNSSPLRYTFTAIVGLTLFIGALLIIFRLIIKSKLFSSTKSLNSTEIFLLGGVLFVFFTSIIVVVTRINYGMNSLLVSRYRLYSILFFINLYYYLLLYLNANVTNKLFYPLLLMAVCYNLISDFQSYNDVVSLNKARICGLANDIMAKKNDGLVGNILVYKKPPLWFDQSLSTFNKPINKAPIWEKDFSIHKFSDFLYSIENKTEDFTKKNYNVYLIMQSDQKKYIFPTNQRRNSLKTFLKTGHLWTRGFIGNFTRRQIDVGSYQLGLLIKEESKGQTYYLNDSLLIK</sequence>
<keyword evidence="1" id="KW-0472">Membrane</keyword>
<reference evidence="2 3" key="1">
    <citation type="submission" date="2020-08" db="EMBL/GenBank/DDBJ databases">
        <title>Functional genomics of gut bacteria from endangered species of beetles.</title>
        <authorList>
            <person name="Carlos-Shanley C."/>
        </authorList>
    </citation>
    <scope>NUCLEOTIDE SEQUENCE [LARGE SCALE GENOMIC DNA]</scope>
    <source>
        <strain evidence="2 3">S00070</strain>
    </source>
</reference>
<accession>A0A841EQJ8</accession>
<keyword evidence="1" id="KW-1133">Transmembrane helix</keyword>
<feature type="transmembrane region" description="Helical" evidence="1">
    <location>
        <begin position="264"/>
        <end position="283"/>
    </location>
</feature>
<proteinExistence type="predicted"/>
<feature type="transmembrane region" description="Helical" evidence="1">
    <location>
        <begin position="139"/>
        <end position="162"/>
    </location>
</feature>
<feature type="transmembrane region" description="Helical" evidence="1">
    <location>
        <begin position="12"/>
        <end position="33"/>
    </location>
</feature>
<evidence type="ECO:0000313" key="3">
    <source>
        <dbReference type="Proteomes" id="UP000524404"/>
    </source>
</evidence>
<keyword evidence="1" id="KW-0812">Transmembrane</keyword>
<feature type="transmembrane region" description="Helical" evidence="1">
    <location>
        <begin position="237"/>
        <end position="257"/>
    </location>
</feature>